<dbReference type="EMBL" id="AHZU02000978">
    <property type="protein sequence ID" value="KFG37843.1"/>
    <property type="molecule type" value="Genomic_DNA"/>
</dbReference>
<reference evidence="4 5" key="1">
    <citation type="submission" date="2014-02" db="EMBL/GenBank/DDBJ databases">
        <authorList>
            <person name="Sibley D."/>
            <person name="Venepally P."/>
            <person name="Karamycheva S."/>
            <person name="Hadjithomas M."/>
            <person name="Khan A."/>
            <person name="Brunk B."/>
            <person name="Roos D."/>
            <person name="Caler E."/>
            <person name="Lorenzi H."/>
        </authorList>
    </citation>
    <scope>NUCLEOTIDE SEQUENCE [LARGE SCALE GENOMIC DNA]</scope>
    <source>
        <strain evidence="4 5">GAB2-2007-GAL-DOM2</strain>
    </source>
</reference>
<dbReference type="AlphaFoldDB" id="A0A086K0C5"/>
<dbReference type="OrthoDB" id="269872at2759"/>
<organism evidence="4 5">
    <name type="scientific">Toxoplasma gondii GAB2-2007-GAL-DOM2</name>
    <dbReference type="NCBI Taxonomy" id="1130820"/>
    <lineage>
        <taxon>Eukaryota</taxon>
        <taxon>Sar</taxon>
        <taxon>Alveolata</taxon>
        <taxon>Apicomplexa</taxon>
        <taxon>Conoidasida</taxon>
        <taxon>Coccidia</taxon>
        <taxon>Eucoccidiorida</taxon>
        <taxon>Eimeriorina</taxon>
        <taxon>Sarcocystidae</taxon>
        <taxon>Toxoplasma</taxon>
    </lineage>
</organism>
<keyword evidence="1" id="KW-0175">Coiled coil</keyword>
<evidence type="ECO:0000256" key="3">
    <source>
        <dbReference type="SAM" id="SignalP"/>
    </source>
</evidence>
<protein>
    <submittedName>
        <fullName evidence="4">Putative autoantigen, coiled-coil vesicle tethering subfamily A protein 1</fullName>
    </submittedName>
</protein>
<proteinExistence type="predicted"/>
<dbReference type="Proteomes" id="UP000028837">
    <property type="component" value="Unassembled WGS sequence"/>
</dbReference>
<evidence type="ECO:0000256" key="1">
    <source>
        <dbReference type="SAM" id="Coils"/>
    </source>
</evidence>
<keyword evidence="3" id="KW-0732">Signal</keyword>
<comment type="caution">
    <text evidence="4">The sequence shown here is derived from an EMBL/GenBank/DDBJ whole genome shotgun (WGS) entry which is preliminary data.</text>
</comment>
<evidence type="ECO:0000313" key="4">
    <source>
        <dbReference type="EMBL" id="KFG37843.1"/>
    </source>
</evidence>
<dbReference type="VEuPathDB" id="ToxoDB:TGDOM2_203330"/>
<sequence>MFSLLLCSRFFSRSHAFLSVIFCCSRKVLDMDTPGTLSRSNEKELRDSSASCGCLSAEAFEHFRIREQQLFQLNEELERRKHQSLHDAEEQVRELKSLATGAPSKTISLRPKSAVACQRQQSTEGISGERSPVSLSGKPADGVTELRAQSACSRPSASLKRYGQEHPSVTEVTGSPTKKVHLRESVLRDPYASGQHGATVEEEYKRLVQQGSSAIGNGLGGDHLESLTATVRLQKSRLLTLQEELESRAKEIQTYEQDLHSSQNHSRFLTDENEKLKRKINQLISQGEKHKASHAELSSKVDALERLLADLRAENDRLTTAAKKTAAELNSKEARVTHLTKELERTKEQLSEWRSSSKDRSSDLKQMEKLAAENKKLENQRNELVLGFKRQMKLIDILKKQKAHMEAARLLSFTEDEFLKILQADERNGAL</sequence>
<evidence type="ECO:0000313" key="5">
    <source>
        <dbReference type="Proteomes" id="UP000028837"/>
    </source>
</evidence>
<gene>
    <name evidence="4" type="ORF">TGDOM2_203330</name>
</gene>
<dbReference type="SMR" id="A0A086K0C5"/>
<feature type="region of interest" description="Disordered" evidence="2">
    <location>
        <begin position="121"/>
        <end position="177"/>
    </location>
</feature>
<dbReference type="PANTHER" id="PTHR23313">
    <property type="entry name" value="TSEC1-RELATED"/>
    <property type="match status" value="1"/>
</dbReference>
<feature type="signal peptide" evidence="3">
    <location>
        <begin position="1"/>
        <end position="16"/>
    </location>
</feature>
<accession>A0A086K0C5</accession>
<dbReference type="PANTHER" id="PTHR23313:SF0">
    <property type="entry name" value="TESTIS-EXPRESSED PROTEIN 9"/>
    <property type="match status" value="1"/>
</dbReference>
<feature type="chain" id="PRO_5001808680" evidence="3">
    <location>
        <begin position="17"/>
        <end position="431"/>
    </location>
</feature>
<name>A0A086K0C5_TOXGO</name>
<feature type="coiled-coil region" evidence="1">
    <location>
        <begin position="224"/>
        <end position="387"/>
    </location>
</feature>
<evidence type="ECO:0000256" key="2">
    <source>
        <dbReference type="SAM" id="MobiDB-lite"/>
    </source>
</evidence>